<evidence type="ECO:0000313" key="4">
    <source>
        <dbReference type="EMBL" id="CAH0376943.1"/>
    </source>
</evidence>
<sequence length="292" mass="31946">ASTLAQAAGAPVAQATAGVGGCAVVQTTLHRVMRWRYISFLAFVRCLTPSKRPHHSITWTTADGSRVIDGVQRGELLRTALLRRGFSPHNNNSQLINCRGLGTCGTCAVEVRGAVEPAEASARERLRLSFPPHELRANLRLACQCTVHGDVVVSKFEGFWGARPTLAPTAANAKTYFGELEFLLDRRTPPTAELRPLANDALNDLGWRLRDLGGVVRREVDRALRDGPCEVCNGTEVVDCPNCDGMGRYVTYGTETECKACRGSGQVVCRACFKGDPWDLEAVRERARRRPD</sequence>
<keyword evidence="5" id="KW-1185">Reference proteome</keyword>
<dbReference type="PROSITE" id="PS51085">
    <property type="entry name" value="2FE2S_FER_2"/>
    <property type="match status" value="1"/>
</dbReference>
<reference evidence="4" key="1">
    <citation type="submission" date="2021-11" db="EMBL/GenBank/DDBJ databases">
        <authorList>
            <consortium name="Genoscope - CEA"/>
            <person name="William W."/>
        </authorList>
    </citation>
    <scope>NUCLEOTIDE SEQUENCE</scope>
</reference>
<evidence type="ECO:0000256" key="1">
    <source>
        <dbReference type="ARBA" id="ARBA00022714"/>
    </source>
</evidence>
<dbReference type="CDD" id="cd00207">
    <property type="entry name" value="fer2"/>
    <property type="match status" value="1"/>
</dbReference>
<dbReference type="OrthoDB" id="5987010at2759"/>
<evidence type="ECO:0000256" key="2">
    <source>
        <dbReference type="ARBA" id="ARBA00023014"/>
    </source>
</evidence>
<dbReference type="InterPro" id="IPR012675">
    <property type="entry name" value="Beta-grasp_dom_sf"/>
</dbReference>
<keyword evidence="1" id="KW-0479">Metal-binding</keyword>
<proteinExistence type="predicted"/>
<feature type="domain" description="2Fe-2S ferredoxin-type" evidence="3">
    <location>
        <begin position="55"/>
        <end position="159"/>
    </location>
</feature>
<dbReference type="InterPro" id="IPR001041">
    <property type="entry name" value="2Fe-2S_ferredoxin-type"/>
</dbReference>
<dbReference type="Pfam" id="PF00111">
    <property type="entry name" value="Fer2"/>
    <property type="match status" value="1"/>
</dbReference>
<feature type="non-terminal residue" evidence="4">
    <location>
        <position position="1"/>
    </location>
</feature>
<keyword evidence="2" id="KW-0411">Iron-sulfur</keyword>
<evidence type="ECO:0000259" key="3">
    <source>
        <dbReference type="PROSITE" id="PS51085"/>
    </source>
</evidence>
<keyword evidence="1" id="KW-0001">2Fe-2S</keyword>
<keyword evidence="1" id="KW-0408">Iron</keyword>
<name>A0A8J2T0G9_9STRA</name>
<dbReference type="SUPFAM" id="SSF54292">
    <property type="entry name" value="2Fe-2S ferredoxin-like"/>
    <property type="match status" value="1"/>
</dbReference>
<dbReference type="AlphaFoldDB" id="A0A8J2T0G9"/>
<gene>
    <name evidence="4" type="ORF">PECAL_5P15390</name>
</gene>
<evidence type="ECO:0000313" key="5">
    <source>
        <dbReference type="Proteomes" id="UP000789595"/>
    </source>
</evidence>
<dbReference type="InterPro" id="IPR036010">
    <property type="entry name" value="2Fe-2S_ferredoxin-like_sf"/>
</dbReference>
<organism evidence="4 5">
    <name type="scientific">Pelagomonas calceolata</name>
    <dbReference type="NCBI Taxonomy" id="35677"/>
    <lineage>
        <taxon>Eukaryota</taxon>
        <taxon>Sar</taxon>
        <taxon>Stramenopiles</taxon>
        <taxon>Ochrophyta</taxon>
        <taxon>Pelagophyceae</taxon>
        <taxon>Pelagomonadales</taxon>
        <taxon>Pelagomonadaceae</taxon>
        <taxon>Pelagomonas</taxon>
    </lineage>
</organism>
<protein>
    <recommendedName>
        <fullName evidence="3">2Fe-2S ferredoxin-type domain-containing protein</fullName>
    </recommendedName>
</protein>
<comment type="caution">
    <text evidence="4">The sequence shown here is derived from an EMBL/GenBank/DDBJ whole genome shotgun (WGS) entry which is preliminary data.</text>
</comment>
<dbReference type="SUPFAM" id="SSF57938">
    <property type="entry name" value="DnaJ/Hsp40 cysteine-rich domain"/>
    <property type="match status" value="1"/>
</dbReference>
<dbReference type="GO" id="GO:0051537">
    <property type="term" value="F:2 iron, 2 sulfur cluster binding"/>
    <property type="evidence" value="ECO:0007669"/>
    <property type="project" value="UniProtKB-KW"/>
</dbReference>
<accession>A0A8J2T0G9</accession>
<dbReference type="Proteomes" id="UP000789595">
    <property type="component" value="Unassembled WGS sequence"/>
</dbReference>
<dbReference type="EMBL" id="CAKKNE010000005">
    <property type="protein sequence ID" value="CAH0376943.1"/>
    <property type="molecule type" value="Genomic_DNA"/>
</dbReference>
<dbReference type="InterPro" id="IPR036410">
    <property type="entry name" value="HSP_DnaJ_Cys-rich_dom_sf"/>
</dbReference>
<dbReference type="Gene3D" id="3.10.20.30">
    <property type="match status" value="1"/>
</dbReference>